<feature type="transmembrane region" description="Helical" evidence="10">
    <location>
        <begin position="135"/>
        <end position="153"/>
    </location>
</feature>
<keyword evidence="12" id="KW-1185">Reference proteome</keyword>
<evidence type="ECO:0000313" key="12">
    <source>
        <dbReference type="Proteomes" id="UP000199081"/>
    </source>
</evidence>
<keyword evidence="5 10" id="KW-0812">Transmembrane</keyword>
<feature type="transmembrane region" description="Helical" evidence="10">
    <location>
        <begin position="105"/>
        <end position="123"/>
    </location>
</feature>
<evidence type="ECO:0000256" key="5">
    <source>
        <dbReference type="ARBA" id="ARBA00022692"/>
    </source>
</evidence>
<dbReference type="RefSeq" id="WP_246117608.1">
    <property type="nucleotide sequence ID" value="NZ_BJYC01000001.1"/>
</dbReference>
<dbReference type="EMBL" id="FNZU01000001">
    <property type="protein sequence ID" value="SEK19328.1"/>
    <property type="molecule type" value="Genomic_DNA"/>
</dbReference>
<feature type="transmembrane region" description="Helical" evidence="10">
    <location>
        <begin position="240"/>
        <end position="257"/>
    </location>
</feature>
<keyword evidence="3" id="KW-0285">Flavoprotein</keyword>
<keyword evidence="8 10" id="KW-1133">Transmembrane helix</keyword>
<dbReference type="STRING" id="426702.SAMN04488099_101132"/>
<evidence type="ECO:0000256" key="1">
    <source>
        <dbReference type="ARBA" id="ARBA00022448"/>
    </source>
</evidence>
<sequence>MSTNKTKTTLADYDLVLDNSPHIFEKWSSQWIMLQVIVAMLFPLAAGVYFFGFQTLYLTVLAVITCVISEYLYEKIVRKRVTVTDLSAVVTGMVIGLSMPNGVQWYSIIIVSLFAIIVVKMIPGGIGRNRFNPAVGGRVMYLMAPWIVNTFVAGEDIITTASQAEAITTATPDDLVAAATPLYYIASGAQEVPEGAQTLWNMFLGNQGGWGGSLGETSAIALLIAMAFLIFRRIINPKIPALYIGTVALIMLVYSGFDFEFMMYHILSGALLLAGTFMVTDYASGGLTPLGRTVFPIGAGIITAAFRIGYFSPEGVGFSILIMNAIIPFVDKLVMPRIYGHKKRPGVHPDYDLTEPLTKRDVLTYN</sequence>
<evidence type="ECO:0000256" key="8">
    <source>
        <dbReference type="ARBA" id="ARBA00022989"/>
    </source>
</evidence>
<gene>
    <name evidence="11" type="ORF">SAMN04488099_101132</name>
</gene>
<feature type="transmembrane region" description="Helical" evidence="10">
    <location>
        <begin position="263"/>
        <end position="283"/>
    </location>
</feature>
<protein>
    <submittedName>
        <fullName evidence="11">Electron transport complex protein RnfD</fullName>
    </submittedName>
</protein>
<feature type="transmembrane region" description="Helical" evidence="10">
    <location>
        <begin position="210"/>
        <end position="231"/>
    </location>
</feature>
<feature type="transmembrane region" description="Helical" evidence="10">
    <location>
        <begin position="316"/>
        <end position="334"/>
    </location>
</feature>
<keyword evidence="9 10" id="KW-0472">Membrane</keyword>
<evidence type="ECO:0000313" key="11">
    <source>
        <dbReference type="EMBL" id="SEK19328.1"/>
    </source>
</evidence>
<keyword evidence="6" id="KW-1278">Translocase</keyword>
<dbReference type="Proteomes" id="UP000199081">
    <property type="component" value="Unassembled WGS sequence"/>
</dbReference>
<evidence type="ECO:0000256" key="10">
    <source>
        <dbReference type="SAM" id="Phobius"/>
    </source>
</evidence>
<evidence type="ECO:0000256" key="9">
    <source>
        <dbReference type="ARBA" id="ARBA00023136"/>
    </source>
</evidence>
<evidence type="ECO:0000256" key="4">
    <source>
        <dbReference type="ARBA" id="ARBA00022643"/>
    </source>
</evidence>
<evidence type="ECO:0000256" key="6">
    <source>
        <dbReference type="ARBA" id="ARBA00022967"/>
    </source>
</evidence>
<keyword evidence="1" id="KW-0813">Transport</keyword>
<keyword evidence="7" id="KW-0249">Electron transport</keyword>
<keyword evidence="2" id="KW-0597">Phosphoprotein</keyword>
<dbReference type="PANTHER" id="PTHR30578:SF0">
    <property type="entry name" value="ION-TRANSLOCATING OXIDOREDUCTASE COMPLEX SUBUNIT D"/>
    <property type="match status" value="1"/>
</dbReference>
<evidence type="ECO:0000256" key="7">
    <source>
        <dbReference type="ARBA" id="ARBA00022982"/>
    </source>
</evidence>
<keyword evidence="4" id="KW-0288">FMN</keyword>
<evidence type="ECO:0000256" key="3">
    <source>
        <dbReference type="ARBA" id="ARBA00022630"/>
    </source>
</evidence>
<evidence type="ECO:0000256" key="2">
    <source>
        <dbReference type="ARBA" id="ARBA00022553"/>
    </source>
</evidence>
<dbReference type="InterPro" id="IPR004338">
    <property type="entry name" value="NqrB/RnfD"/>
</dbReference>
<accession>A0A1H7EZY2</accession>
<name>A0A1H7EZY2_9LACT</name>
<dbReference type="GO" id="GO:0005886">
    <property type="term" value="C:plasma membrane"/>
    <property type="evidence" value="ECO:0007669"/>
    <property type="project" value="TreeGrafter"/>
</dbReference>
<dbReference type="AlphaFoldDB" id="A0A1H7EZY2"/>
<dbReference type="InterPro" id="IPR011303">
    <property type="entry name" value="RnfD_bac"/>
</dbReference>
<dbReference type="GO" id="GO:0022900">
    <property type="term" value="P:electron transport chain"/>
    <property type="evidence" value="ECO:0007669"/>
    <property type="project" value="InterPro"/>
</dbReference>
<dbReference type="PANTHER" id="PTHR30578">
    <property type="entry name" value="ELECTRON TRANSPORT COMPLEX PROTEIN RNFD"/>
    <property type="match status" value="1"/>
</dbReference>
<feature type="transmembrane region" description="Helical" evidence="10">
    <location>
        <begin position="31"/>
        <end position="50"/>
    </location>
</feature>
<proteinExistence type="predicted"/>
<organism evidence="11 12">
    <name type="scientific">Alkalibacterium pelagium</name>
    <dbReference type="NCBI Taxonomy" id="426702"/>
    <lineage>
        <taxon>Bacteria</taxon>
        <taxon>Bacillati</taxon>
        <taxon>Bacillota</taxon>
        <taxon>Bacilli</taxon>
        <taxon>Lactobacillales</taxon>
        <taxon>Carnobacteriaceae</taxon>
        <taxon>Alkalibacterium</taxon>
    </lineage>
</organism>
<dbReference type="NCBIfam" id="TIGR01946">
    <property type="entry name" value="rnfD"/>
    <property type="match status" value="1"/>
</dbReference>
<dbReference type="GO" id="GO:0055085">
    <property type="term" value="P:transmembrane transport"/>
    <property type="evidence" value="ECO:0007669"/>
    <property type="project" value="InterPro"/>
</dbReference>
<reference evidence="12" key="1">
    <citation type="submission" date="2016-10" db="EMBL/GenBank/DDBJ databases">
        <authorList>
            <person name="Varghese N."/>
            <person name="Submissions S."/>
        </authorList>
    </citation>
    <scope>NUCLEOTIDE SEQUENCE [LARGE SCALE GENOMIC DNA]</scope>
    <source>
        <strain evidence="12">DSM 19183</strain>
    </source>
</reference>
<dbReference type="Pfam" id="PF03116">
    <property type="entry name" value="NQR2_RnfD_RnfE"/>
    <property type="match status" value="1"/>
</dbReference>